<reference evidence="2 3" key="1">
    <citation type="submission" date="2024-08" db="EMBL/GenBank/DDBJ databases">
        <authorList>
            <person name="Lu H."/>
        </authorList>
    </citation>
    <scope>NUCLEOTIDE SEQUENCE [LARGE SCALE GENOMIC DNA]</scope>
    <source>
        <strain evidence="2 3">BYS180W</strain>
    </source>
</reference>
<evidence type="ECO:0000256" key="1">
    <source>
        <dbReference type="SAM" id="MobiDB-lite"/>
    </source>
</evidence>
<feature type="region of interest" description="Disordered" evidence="1">
    <location>
        <begin position="1"/>
        <end position="31"/>
    </location>
</feature>
<accession>A0ABW7FRA5</accession>
<name>A0ABW7FRA5_9BURK</name>
<evidence type="ECO:0000313" key="3">
    <source>
        <dbReference type="Proteomes" id="UP001606099"/>
    </source>
</evidence>
<dbReference type="RefSeq" id="WP_394457995.1">
    <property type="nucleotide sequence ID" value="NZ_JBIGHZ010000001.1"/>
</dbReference>
<proteinExistence type="predicted"/>
<comment type="caution">
    <text evidence="2">The sequence shown here is derived from an EMBL/GenBank/DDBJ whole genome shotgun (WGS) entry which is preliminary data.</text>
</comment>
<organism evidence="2 3">
    <name type="scientific">Roseateles rivi</name>
    <dbReference type="NCBI Taxonomy" id="3299028"/>
    <lineage>
        <taxon>Bacteria</taxon>
        <taxon>Pseudomonadati</taxon>
        <taxon>Pseudomonadota</taxon>
        <taxon>Betaproteobacteria</taxon>
        <taxon>Burkholderiales</taxon>
        <taxon>Sphaerotilaceae</taxon>
        <taxon>Roseateles</taxon>
    </lineage>
</organism>
<protein>
    <submittedName>
        <fullName evidence="2">Uncharacterized protein</fullName>
    </submittedName>
</protein>
<keyword evidence="3" id="KW-1185">Reference proteome</keyword>
<dbReference type="Proteomes" id="UP001606099">
    <property type="component" value="Unassembled WGS sequence"/>
</dbReference>
<dbReference type="EMBL" id="JBIGHZ010000001">
    <property type="protein sequence ID" value="MFG6446831.1"/>
    <property type="molecule type" value="Genomic_DNA"/>
</dbReference>
<feature type="compositionally biased region" description="Basic and acidic residues" evidence="1">
    <location>
        <begin position="111"/>
        <end position="123"/>
    </location>
</feature>
<evidence type="ECO:0000313" key="2">
    <source>
        <dbReference type="EMBL" id="MFG6446831.1"/>
    </source>
</evidence>
<gene>
    <name evidence="2" type="ORF">ACG0Z6_01100</name>
</gene>
<sequence length="135" mass="14449">MSKPLPYANDPQSSPSTGEERADTAASTQVAANASLPCEDAAQACWYLCRSLGLARQQRSETTDLGFLFDLLGAMADLPPDLSVDEVSAAGTDAAHLHQLCEQLQSARSRVEAVWDEQSDRDNPAPPAQAPRSLH</sequence>
<feature type="region of interest" description="Disordered" evidence="1">
    <location>
        <begin position="111"/>
        <end position="135"/>
    </location>
</feature>